<proteinExistence type="predicted"/>
<name>A0ABC9EQC6_9POAL</name>
<dbReference type="InterPro" id="IPR032675">
    <property type="entry name" value="LRR_dom_sf"/>
</dbReference>
<dbReference type="PANTHER" id="PTHR34709:SF44">
    <property type="entry name" value="FBD DOMAIN-CONTAINING PROTEIN"/>
    <property type="match status" value="1"/>
</dbReference>
<gene>
    <name evidence="2" type="ORF">URODEC1_LOCUS97803</name>
</gene>
<dbReference type="EMBL" id="OZ075115">
    <property type="protein sequence ID" value="CAL5061577.1"/>
    <property type="molecule type" value="Genomic_DNA"/>
</dbReference>
<feature type="domain" description="F-box/LRR-repeat protein 15/At3g58940/PEG3-like LRR" evidence="1">
    <location>
        <begin position="202"/>
        <end position="315"/>
    </location>
</feature>
<dbReference type="AlphaFoldDB" id="A0ABC9EQC6"/>
<dbReference type="InterPro" id="IPR055411">
    <property type="entry name" value="LRR_FXL15/At3g58940/PEG3-like"/>
</dbReference>
<evidence type="ECO:0000259" key="1">
    <source>
        <dbReference type="Pfam" id="PF24758"/>
    </source>
</evidence>
<protein>
    <recommendedName>
        <fullName evidence="1">F-box/LRR-repeat protein 15/At3g58940/PEG3-like LRR domain-containing protein</fullName>
    </recommendedName>
</protein>
<dbReference type="PANTHER" id="PTHR34709">
    <property type="entry name" value="OS10G0396666 PROTEIN"/>
    <property type="match status" value="1"/>
</dbReference>
<dbReference type="InterPro" id="IPR036047">
    <property type="entry name" value="F-box-like_dom_sf"/>
</dbReference>
<dbReference type="Pfam" id="PF24758">
    <property type="entry name" value="LRR_At5g56370"/>
    <property type="match status" value="1"/>
</dbReference>
<dbReference type="InterPro" id="IPR055312">
    <property type="entry name" value="FBL15-like"/>
</dbReference>
<keyword evidence="3" id="KW-1185">Reference proteome</keyword>
<dbReference type="Proteomes" id="UP001497457">
    <property type="component" value="Chromosome 5rd"/>
</dbReference>
<evidence type="ECO:0000313" key="2">
    <source>
        <dbReference type="EMBL" id="CAL5061577.1"/>
    </source>
</evidence>
<evidence type="ECO:0000313" key="3">
    <source>
        <dbReference type="Proteomes" id="UP001497457"/>
    </source>
</evidence>
<reference evidence="3" key="1">
    <citation type="submission" date="2024-06" db="EMBL/GenBank/DDBJ databases">
        <authorList>
            <person name="Ryan C."/>
        </authorList>
    </citation>
    <scope>NUCLEOTIDE SEQUENCE [LARGE SCALE GENOMIC DNA]</scope>
</reference>
<accession>A0ABC9EQC6</accession>
<reference evidence="2 3" key="2">
    <citation type="submission" date="2024-10" db="EMBL/GenBank/DDBJ databases">
        <authorList>
            <person name="Ryan C."/>
        </authorList>
    </citation>
    <scope>NUCLEOTIDE SEQUENCE [LARGE SCALE GENOMIC DNA]</scope>
</reference>
<dbReference type="SUPFAM" id="SSF81383">
    <property type="entry name" value="F-box domain"/>
    <property type="match status" value="1"/>
</dbReference>
<sequence>MFRSTGLAAHLPNTGRAGFALRPARCFRSSCCCFLILHPLSPRIHPPPKLHNPGYHLARALNICVMETRSRRRRRLSAPPPLCQGGVPGGSGPDRISELHDDVLIQILRRLRCAAAAARASAVSRRWREGGLWRHLPELSFRGVAHGDLEDALSQVALQKLSLLDIEITDRIPTEAVASLLSAAARLDPMELSIVIAWVVGSDDFVPIVLPSFARATSITLRLHDLHLSMPAQGGEFPALERLSIRSGTFDAGALISRCPRLRVLELIYCWGIETITVHSATIEELLVISDQLQGVDIVAPRLKKFTLHSDVSVDFSMSMSAPMVENLSWKCWSHGHFITAAVALAVGIEEMWRLVCTQLRTEGSGFILGLGIARSHSMIQVRNLQEMFPFPKISVLELCLDTRGHVYGGVVLNLLGVWNAIRTLKLVIDPDMLKEEVCPLDCPCGQPENWRSQNISLMGLEVVEIKNFKGSGHEIDLLKLLFRCAPLTKVTVKLASKVGPSSRGCKDAYEIFKANPSAECHIYLHRGNKIIFVDPPSCSRRSGTATSCSILTCESSRIGRM</sequence>
<dbReference type="Gene3D" id="3.80.10.10">
    <property type="entry name" value="Ribonuclease Inhibitor"/>
    <property type="match status" value="1"/>
</dbReference>
<organism evidence="2 3">
    <name type="scientific">Urochloa decumbens</name>
    <dbReference type="NCBI Taxonomy" id="240449"/>
    <lineage>
        <taxon>Eukaryota</taxon>
        <taxon>Viridiplantae</taxon>
        <taxon>Streptophyta</taxon>
        <taxon>Embryophyta</taxon>
        <taxon>Tracheophyta</taxon>
        <taxon>Spermatophyta</taxon>
        <taxon>Magnoliopsida</taxon>
        <taxon>Liliopsida</taxon>
        <taxon>Poales</taxon>
        <taxon>Poaceae</taxon>
        <taxon>PACMAD clade</taxon>
        <taxon>Panicoideae</taxon>
        <taxon>Panicodae</taxon>
        <taxon>Paniceae</taxon>
        <taxon>Melinidinae</taxon>
        <taxon>Urochloa</taxon>
    </lineage>
</organism>